<protein>
    <submittedName>
        <fullName evidence="2">Uncharacterized protein</fullName>
    </submittedName>
</protein>
<organism evidence="2 3">
    <name type="scientific">Roseivivax halodurans JCM 10272</name>
    <dbReference type="NCBI Taxonomy" id="1449350"/>
    <lineage>
        <taxon>Bacteria</taxon>
        <taxon>Pseudomonadati</taxon>
        <taxon>Pseudomonadota</taxon>
        <taxon>Alphaproteobacteria</taxon>
        <taxon>Rhodobacterales</taxon>
        <taxon>Roseobacteraceae</taxon>
        <taxon>Roseivivax</taxon>
    </lineage>
</organism>
<name>X7EBD0_9RHOB</name>
<dbReference type="EMBL" id="JALZ01000031">
    <property type="protein sequence ID" value="ETX13272.1"/>
    <property type="molecule type" value="Genomic_DNA"/>
</dbReference>
<evidence type="ECO:0000256" key="1">
    <source>
        <dbReference type="SAM" id="MobiDB-lite"/>
    </source>
</evidence>
<comment type="caution">
    <text evidence="2">The sequence shown here is derived from an EMBL/GenBank/DDBJ whole genome shotgun (WGS) entry which is preliminary data.</text>
</comment>
<evidence type="ECO:0000313" key="2">
    <source>
        <dbReference type="EMBL" id="ETX13272.1"/>
    </source>
</evidence>
<dbReference type="RefSeq" id="WP_037265539.1">
    <property type="nucleotide sequence ID" value="NZ_JALZ01000031.1"/>
</dbReference>
<dbReference type="AlphaFoldDB" id="X7EBD0"/>
<proteinExistence type="predicted"/>
<dbReference type="STRING" id="1449350.OCH239_12600"/>
<dbReference type="Proteomes" id="UP000022447">
    <property type="component" value="Unassembled WGS sequence"/>
</dbReference>
<reference evidence="2 3" key="1">
    <citation type="submission" date="2014-01" db="EMBL/GenBank/DDBJ databases">
        <title>Roseivivax halodurans JCM 10272 Genome Sequencing.</title>
        <authorList>
            <person name="Lai Q."/>
            <person name="Li G."/>
            <person name="Shao Z."/>
        </authorList>
    </citation>
    <scope>NUCLEOTIDE SEQUENCE [LARGE SCALE GENOMIC DNA]</scope>
    <source>
        <strain evidence="2 3">JCM 10272</strain>
    </source>
</reference>
<keyword evidence="3" id="KW-1185">Reference proteome</keyword>
<feature type="region of interest" description="Disordered" evidence="1">
    <location>
        <begin position="65"/>
        <end position="85"/>
    </location>
</feature>
<sequence length="85" mass="9448">MKNMESRIARLESETPSVPTVGAIIIRSAIRPGSSEPVKAFAYLLSRAEPSRQLHIRDGETFEEFNERVERASSQAETSGKKGEK</sequence>
<gene>
    <name evidence="2" type="ORF">OCH239_12600</name>
</gene>
<accession>X7EBD0</accession>
<evidence type="ECO:0000313" key="3">
    <source>
        <dbReference type="Proteomes" id="UP000022447"/>
    </source>
</evidence>